<proteinExistence type="predicted"/>
<evidence type="ECO:0000313" key="4">
    <source>
        <dbReference type="EMBL" id="AEA47755.1"/>
    </source>
</evidence>
<dbReference type="GeneID" id="25395662"/>
<gene>
    <name evidence="4" type="ordered locus">Arcve_1758</name>
</gene>
<dbReference type="GO" id="GO:0005524">
    <property type="term" value="F:ATP binding"/>
    <property type="evidence" value="ECO:0007669"/>
    <property type="project" value="UniProtKB-KW"/>
</dbReference>
<keyword evidence="2" id="KW-0067">ATP-binding</keyword>
<dbReference type="InterPro" id="IPR010624">
    <property type="entry name" value="KaiC_dom"/>
</dbReference>
<protein>
    <submittedName>
        <fullName evidence="4">Putative circadian clock protein, KaiC</fullName>
    </submittedName>
</protein>
<dbReference type="eggNOG" id="arCOG01171">
    <property type="taxonomic scope" value="Archaea"/>
</dbReference>
<dbReference type="RefSeq" id="WP_013684411.1">
    <property type="nucleotide sequence ID" value="NC_015320.1"/>
</dbReference>
<reference evidence="4 5" key="1">
    <citation type="submission" date="2011-03" db="EMBL/GenBank/DDBJ databases">
        <title>The complete genome of Archaeoglobus veneficus SNP6.</title>
        <authorList>
            <consortium name="US DOE Joint Genome Institute (JGI-PGF)"/>
            <person name="Lucas S."/>
            <person name="Copeland A."/>
            <person name="Lapidus A."/>
            <person name="Bruce D."/>
            <person name="Goodwin L."/>
            <person name="Pitluck S."/>
            <person name="Kyrpides N."/>
            <person name="Mavromatis K."/>
            <person name="Pagani I."/>
            <person name="Ivanova N."/>
            <person name="Mikhailova N."/>
            <person name="Lu M."/>
            <person name="Detter J.C."/>
            <person name="Tapia R."/>
            <person name="Han C."/>
            <person name="Land M."/>
            <person name="Hauser L."/>
            <person name="Markowitz V."/>
            <person name="Cheng J.-F."/>
            <person name="Hugenholtz P."/>
            <person name="Woyke T."/>
            <person name="Wu D."/>
            <person name="Spring S."/>
            <person name="Brambilla E."/>
            <person name="Klenk H.-P."/>
            <person name="Eisen J.A."/>
        </authorList>
    </citation>
    <scope>NUCLEOTIDE SEQUENCE [LARGE SCALE GENOMIC DNA]</scope>
    <source>
        <strain>SNP6</strain>
    </source>
</reference>
<organism evidence="4 5">
    <name type="scientific">Archaeoglobus veneficus (strain DSM 11195 / SNP6)</name>
    <dbReference type="NCBI Taxonomy" id="693661"/>
    <lineage>
        <taxon>Archaea</taxon>
        <taxon>Methanobacteriati</taxon>
        <taxon>Methanobacteriota</taxon>
        <taxon>Archaeoglobi</taxon>
        <taxon>Archaeoglobales</taxon>
        <taxon>Archaeoglobaceae</taxon>
        <taxon>Archaeoglobus</taxon>
    </lineage>
</organism>
<dbReference type="Gene3D" id="3.40.50.300">
    <property type="entry name" value="P-loop containing nucleotide triphosphate hydrolases"/>
    <property type="match status" value="1"/>
</dbReference>
<dbReference type="HOGENOM" id="CLU_1168626_0_0_2"/>
<feature type="domain" description="KaiC" evidence="3">
    <location>
        <begin position="16"/>
        <end position="227"/>
    </location>
</feature>
<dbReference type="PANTHER" id="PTHR43637">
    <property type="entry name" value="UPF0273 PROTEIN TM_0370"/>
    <property type="match status" value="1"/>
</dbReference>
<dbReference type="Proteomes" id="UP000008136">
    <property type="component" value="Chromosome"/>
</dbReference>
<keyword evidence="5" id="KW-1185">Reference proteome</keyword>
<dbReference type="Pfam" id="PF06745">
    <property type="entry name" value="ATPase"/>
    <property type="match status" value="1"/>
</dbReference>
<dbReference type="PANTHER" id="PTHR43637:SF3">
    <property type="entry name" value="FLAGELLA-RELATED PROTEIN H-RELATED"/>
    <property type="match status" value="1"/>
</dbReference>
<keyword evidence="1" id="KW-0547">Nucleotide-binding</keyword>
<dbReference type="EMBL" id="CP002588">
    <property type="protein sequence ID" value="AEA47755.1"/>
    <property type="molecule type" value="Genomic_DNA"/>
</dbReference>
<evidence type="ECO:0000256" key="2">
    <source>
        <dbReference type="ARBA" id="ARBA00022840"/>
    </source>
</evidence>
<dbReference type="OrthoDB" id="49432at2157"/>
<dbReference type="PROSITE" id="PS51146">
    <property type="entry name" value="KAIC"/>
    <property type="match status" value="1"/>
</dbReference>
<evidence type="ECO:0000259" key="3">
    <source>
        <dbReference type="PROSITE" id="PS51146"/>
    </source>
</evidence>
<dbReference type="STRING" id="693661.Arcve_1758"/>
<accession>F2KQU9</accession>
<evidence type="ECO:0000313" key="5">
    <source>
        <dbReference type="Proteomes" id="UP000008136"/>
    </source>
</evidence>
<dbReference type="SUPFAM" id="SSF52540">
    <property type="entry name" value="P-loop containing nucleoside triphosphate hydrolases"/>
    <property type="match status" value="1"/>
</dbReference>
<name>F2KQU9_ARCVS</name>
<dbReference type="InterPro" id="IPR014774">
    <property type="entry name" value="KaiC-like_dom"/>
</dbReference>
<dbReference type="KEGG" id="ave:Arcve_1758"/>
<sequence length="227" mass="25736">MMKISDHSDKQSTEVTRAPTGIDRLDEVLRGGIPVPSLVLLLGDVGTGKSVICQQFLYKQAQMGLYSVYLCIDHPPEEVRENMRSLGWNTEKLEEEGLLKFIDLFLGRGYDYEYICSTLEKYIKESNRFVVDSISSIAFIYGEKLAYDLIQKIQGWNREGRGVGIINAVRGMHSQSFEVALQQACSNVILLEMKENGRFLRVVKTTRTSHMTEEFGVEIDEAGIRLL</sequence>
<evidence type="ECO:0000256" key="1">
    <source>
        <dbReference type="ARBA" id="ARBA00022741"/>
    </source>
</evidence>
<dbReference type="AlphaFoldDB" id="F2KQU9"/>
<dbReference type="InterPro" id="IPR027417">
    <property type="entry name" value="P-loop_NTPase"/>
</dbReference>